<accession>A0A2S6C5B6</accession>
<evidence type="ECO:0000313" key="2">
    <source>
        <dbReference type="Proteomes" id="UP000237631"/>
    </source>
</evidence>
<proteinExistence type="predicted"/>
<dbReference type="AlphaFoldDB" id="A0A2S6C5B6"/>
<protein>
    <submittedName>
        <fullName evidence="1">Uncharacterized protein</fullName>
    </submittedName>
</protein>
<reference evidence="2" key="1">
    <citation type="journal article" date="2017" name="bioRxiv">
        <title>Conservation of a gene cluster reveals novel cercosporin biosynthetic mechanisms and extends production to the genus Colletotrichum.</title>
        <authorList>
            <person name="de Jonge R."/>
            <person name="Ebert M.K."/>
            <person name="Huitt-Roehl C.R."/>
            <person name="Pal P."/>
            <person name="Suttle J.C."/>
            <person name="Spanner R.E."/>
            <person name="Neubauer J.D."/>
            <person name="Jurick W.M.II."/>
            <person name="Stott K.A."/>
            <person name="Secor G.A."/>
            <person name="Thomma B.P.H.J."/>
            <person name="Van de Peer Y."/>
            <person name="Townsend C.A."/>
            <person name="Bolton M.D."/>
        </authorList>
    </citation>
    <scope>NUCLEOTIDE SEQUENCE [LARGE SCALE GENOMIC DNA]</scope>
    <source>
        <strain evidence="2">CBS538.71</strain>
    </source>
</reference>
<dbReference type="Proteomes" id="UP000237631">
    <property type="component" value="Unassembled WGS sequence"/>
</dbReference>
<gene>
    <name evidence="1" type="ORF">CBER1_06031</name>
</gene>
<keyword evidence="2" id="KW-1185">Reference proteome</keyword>
<comment type="caution">
    <text evidence="1">The sequence shown here is derived from an EMBL/GenBank/DDBJ whole genome shotgun (WGS) entry which is preliminary data.</text>
</comment>
<dbReference type="EMBL" id="PNEN01000553">
    <property type="protein sequence ID" value="PPJ54896.1"/>
    <property type="molecule type" value="Genomic_DNA"/>
</dbReference>
<name>A0A2S6C5B6_9PEZI</name>
<organism evidence="1 2">
    <name type="scientific">Cercospora berteroae</name>
    <dbReference type="NCBI Taxonomy" id="357750"/>
    <lineage>
        <taxon>Eukaryota</taxon>
        <taxon>Fungi</taxon>
        <taxon>Dikarya</taxon>
        <taxon>Ascomycota</taxon>
        <taxon>Pezizomycotina</taxon>
        <taxon>Dothideomycetes</taxon>
        <taxon>Dothideomycetidae</taxon>
        <taxon>Mycosphaerellales</taxon>
        <taxon>Mycosphaerellaceae</taxon>
        <taxon>Cercospora</taxon>
    </lineage>
</organism>
<evidence type="ECO:0000313" key="1">
    <source>
        <dbReference type="EMBL" id="PPJ54896.1"/>
    </source>
</evidence>
<sequence length="161" mass="18070">MKTLSSGLTAPTPFASQVLQDILHFRDFWRLHDRNTASSSWLYQQGEGYSLSRSPVDIVSNGHGLTVADLYNAAGVISATHQNCPYEAEHEYDPATGVVLMSAHFAGSINLEGNQWAAEMKRAWDREEERAFKLAQGKAQAEAIEHLRRNLQLRQLFPELD</sequence>